<name>A0A2P2PEQ1_RHIMU</name>
<dbReference type="EMBL" id="GGEC01072657">
    <property type="protein sequence ID" value="MBX53141.1"/>
    <property type="molecule type" value="Transcribed_RNA"/>
</dbReference>
<sequence length="36" mass="4234">MCVVLTCDMLNYPLHSIRWCLIYARKDFLLTLFGSP</sequence>
<reference evidence="1" key="1">
    <citation type="submission" date="2018-02" db="EMBL/GenBank/DDBJ databases">
        <title>Rhizophora mucronata_Transcriptome.</title>
        <authorList>
            <person name="Meera S.P."/>
            <person name="Sreeshan A."/>
            <person name="Augustine A."/>
        </authorList>
    </citation>
    <scope>NUCLEOTIDE SEQUENCE</scope>
    <source>
        <tissue evidence="1">Leaf</tissue>
    </source>
</reference>
<accession>A0A2P2PEQ1</accession>
<protein>
    <submittedName>
        <fullName evidence="1">Uncharacterized protein</fullName>
    </submittedName>
</protein>
<proteinExistence type="predicted"/>
<organism evidence="1">
    <name type="scientific">Rhizophora mucronata</name>
    <name type="common">Asiatic mangrove</name>
    <dbReference type="NCBI Taxonomy" id="61149"/>
    <lineage>
        <taxon>Eukaryota</taxon>
        <taxon>Viridiplantae</taxon>
        <taxon>Streptophyta</taxon>
        <taxon>Embryophyta</taxon>
        <taxon>Tracheophyta</taxon>
        <taxon>Spermatophyta</taxon>
        <taxon>Magnoliopsida</taxon>
        <taxon>eudicotyledons</taxon>
        <taxon>Gunneridae</taxon>
        <taxon>Pentapetalae</taxon>
        <taxon>rosids</taxon>
        <taxon>fabids</taxon>
        <taxon>Malpighiales</taxon>
        <taxon>Rhizophoraceae</taxon>
        <taxon>Rhizophora</taxon>
    </lineage>
</organism>
<dbReference type="AlphaFoldDB" id="A0A2P2PEQ1"/>
<evidence type="ECO:0000313" key="1">
    <source>
        <dbReference type="EMBL" id="MBX53141.1"/>
    </source>
</evidence>